<dbReference type="SUPFAM" id="SSF51695">
    <property type="entry name" value="PLC-like phosphodiesterases"/>
    <property type="match status" value="1"/>
</dbReference>
<proteinExistence type="predicted"/>
<evidence type="ECO:0000259" key="1">
    <source>
        <dbReference type="PROSITE" id="PS51704"/>
    </source>
</evidence>
<dbReference type="STRING" id="599839.J4I910"/>
<evidence type="ECO:0000313" key="3">
    <source>
        <dbReference type="Proteomes" id="UP000006352"/>
    </source>
</evidence>
<dbReference type="InterPro" id="IPR030395">
    <property type="entry name" value="GP_PDE_dom"/>
</dbReference>
<evidence type="ECO:0000313" key="2">
    <source>
        <dbReference type="EMBL" id="CCM00346.1"/>
    </source>
</evidence>
<dbReference type="HOGENOM" id="CLU_030006_7_0_1"/>
<keyword evidence="3" id="KW-1185">Reference proteome</keyword>
<gene>
    <name evidence="2" type="ORF">FIBRA_02376</name>
</gene>
<name>J4I910_9APHY</name>
<dbReference type="Proteomes" id="UP000006352">
    <property type="component" value="Unassembled WGS sequence"/>
</dbReference>
<reference evidence="2 3" key="1">
    <citation type="journal article" date="2012" name="Appl. Environ. Microbiol.">
        <title>Short-read sequencing for genomic analysis of the brown rot fungus Fibroporia radiculosa.</title>
        <authorList>
            <person name="Tang J.D."/>
            <person name="Perkins A.D."/>
            <person name="Sonstegard T.S."/>
            <person name="Schroeder S.G."/>
            <person name="Burgess S.C."/>
            <person name="Diehl S.V."/>
        </authorList>
    </citation>
    <scope>NUCLEOTIDE SEQUENCE [LARGE SCALE GENOMIC DNA]</scope>
    <source>
        <strain evidence="2 3">TFFH 294</strain>
    </source>
</reference>
<organism evidence="2 3">
    <name type="scientific">Fibroporia radiculosa</name>
    <dbReference type="NCBI Taxonomy" id="599839"/>
    <lineage>
        <taxon>Eukaryota</taxon>
        <taxon>Fungi</taxon>
        <taxon>Dikarya</taxon>
        <taxon>Basidiomycota</taxon>
        <taxon>Agaricomycotina</taxon>
        <taxon>Agaricomycetes</taxon>
        <taxon>Polyporales</taxon>
        <taxon>Fibroporiaceae</taxon>
        <taxon>Fibroporia</taxon>
    </lineage>
</organism>
<dbReference type="GeneID" id="24095257"/>
<dbReference type="Pfam" id="PF03009">
    <property type="entry name" value="GDPD"/>
    <property type="match status" value="1"/>
</dbReference>
<dbReference type="Gene3D" id="3.20.20.190">
    <property type="entry name" value="Phosphatidylinositol (PI) phosphodiesterase"/>
    <property type="match status" value="1"/>
</dbReference>
<dbReference type="GO" id="GO:0006629">
    <property type="term" value="P:lipid metabolic process"/>
    <property type="evidence" value="ECO:0007669"/>
    <property type="project" value="InterPro"/>
</dbReference>
<protein>
    <recommendedName>
        <fullName evidence="1">GP-PDE domain-containing protein</fullName>
    </recommendedName>
</protein>
<dbReference type="RefSeq" id="XP_012179629.1">
    <property type="nucleotide sequence ID" value="XM_012324239.1"/>
</dbReference>
<dbReference type="PANTHER" id="PTHR46211:SF14">
    <property type="entry name" value="GLYCEROPHOSPHODIESTER PHOSPHODIESTERASE"/>
    <property type="match status" value="1"/>
</dbReference>
<dbReference type="InParanoid" id="J4I910"/>
<dbReference type="OrthoDB" id="1058301at2759"/>
<accession>J4I910</accession>
<feature type="domain" description="GP-PDE" evidence="1">
    <location>
        <begin position="39"/>
        <end position="348"/>
    </location>
</feature>
<sequence length="380" mass="41670">MFTPLGVLANIANHALTILASPAQEPLNAATALGRPRHYDIQGHRGGRGIAVENTLASTAWGLIEGVSTIEVDNGITKDGVVVVWHDTSITPEKCVDTAPAFPGDPDFPYVGKFIANLTLAQIKTVDCGSKRQEAFPLQLTYPGIRISTLQELFDFVGCADPAHHIQWNIESKIDARHPNRTMDVDTFVSKQSAVFSASPYFSSITYESFDWRTLIAMKAYNPSMRLSALIDDDYGYMPDNSTSPWLAGLRLDSFPGPTQGQQVAQAAHAIGANILSPSAKSDFSPGEDPLMPDYMAFTTGDMVDEAHKFGMEVKVWTVNHFNLVEHVLALNVDGIITDYPDALRRLLKYNNIPAAPKYPKQRVLACLNEHLARQSVTLN</sequence>
<dbReference type="GO" id="GO:0008081">
    <property type="term" value="F:phosphoric diester hydrolase activity"/>
    <property type="evidence" value="ECO:0007669"/>
    <property type="project" value="InterPro"/>
</dbReference>
<dbReference type="PANTHER" id="PTHR46211">
    <property type="entry name" value="GLYCEROPHOSPHORYL DIESTER PHOSPHODIESTERASE"/>
    <property type="match status" value="1"/>
</dbReference>
<dbReference type="PROSITE" id="PS51704">
    <property type="entry name" value="GP_PDE"/>
    <property type="match status" value="1"/>
</dbReference>
<dbReference type="InterPro" id="IPR017946">
    <property type="entry name" value="PLC-like_Pdiesterase_TIM-brl"/>
</dbReference>
<dbReference type="AlphaFoldDB" id="J4I910"/>
<dbReference type="EMBL" id="HE796979">
    <property type="protein sequence ID" value="CCM00346.1"/>
    <property type="molecule type" value="Genomic_DNA"/>
</dbReference>